<protein>
    <recommendedName>
        <fullName evidence="1">N-acetyltransferase domain-containing protein</fullName>
    </recommendedName>
</protein>
<dbReference type="InterPro" id="IPR016181">
    <property type="entry name" value="Acyl_CoA_acyltransferase"/>
</dbReference>
<dbReference type="EMBL" id="CADCVC010000121">
    <property type="protein sequence ID" value="CAA9441810.1"/>
    <property type="molecule type" value="Genomic_DNA"/>
</dbReference>
<dbReference type="InterPro" id="IPR051554">
    <property type="entry name" value="Acetyltransferase_Eis"/>
</dbReference>
<gene>
    <name evidence="2" type="ORF">AVDCRST_MAG80-1403</name>
</gene>
<reference evidence="2" key="1">
    <citation type="submission" date="2020-02" db="EMBL/GenBank/DDBJ databases">
        <authorList>
            <person name="Meier V. D."/>
        </authorList>
    </citation>
    <scope>NUCLEOTIDE SEQUENCE</scope>
    <source>
        <strain evidence="2">AVDCRST_MAG80</strain>
    </source>
</reference>
<feature type="domain" description="N-acetyltransferase" evidence="1">
    <location>
        <begin position="18"/>
        <end position="150"/>
    </location>
</feature>
<dbReference type="PROSITE" id="PS51186">
    <property type="entry name" value="GNAT"/>
    <property type="match status" value="1"/>
</dbReference>
<organism evidence="2">
    <name type="scientific">uncultured Rubrobacteraceae bacterium</name>
    <dbReference type="NCBI Taxonomy" id="349277"/>
    <lineage>
        <taxon>Bacteria</taxon>
        <taxon>Bacillati</taxon>
        <taxon>Actinomycetota</taxon>
        <taxon>Rubrobacteria</taxon>
        <taxon>Rubrobacterales</taxon>
        <taxon>Rubrobacteraceae</taxon>
        <taxon>environmental samples</taxon>
    </lineage>
</organism>
<proteinExistence type="predicted"/>
<dbReference type="PANTHER" id="PTHR37817:SF1">
    <property type="entry name" value="N-ACETYLTRANSFERASE EIS"/>
    <property type="match status" value="1"/>
</dbReference>
<accession>A0A6J4QFK4</accession>
<sequence length="150" mass="16148">MAQGLGRIRASARLREELGAARYREEDRRAVARLAAGALDGSVEGWEEHYDPEKNSRLDPEQVYVVEEDGDIRATAAVLPLEVFVDGEPVSMGGIADIATHPAYRRRGYVGELTRAGLGGMRERGIHLPCSIPSPIPSTAATAGSSPPKR</sequence>
<dbReference type="Gene3D" id="3.40.630.30">
    <property type="match status" value="1"/>
</dbReference>
<name>A0A6J4QFK4_9ACTN</name>
<dbReference type="SUPFAM" id="SSF55729">
    <property type="entry name" value="Acyl-CoA N-acyltransferases (Nat)"/>
    <property type="match status" value="1"/>
</dbReference>
<dbReference type="GO" id="GO:0034069">
    <property type="term" value="F:aminoglycoside N-acetyltransferase activity"/>
    <property type="evidence" value="ECO:0007669"/>
    <property type="project" value="TreeGrafter"/>
</dbReference>
<evidence type="ECO:0000313" key="2">
    <source>
        <dbReference type="EMBL" id="CAA9441810.1"/>
    </source>
</evidence>
<dbReference type="GO" id="GO:0030649">
    <property type="term" value="P:aminoglycoside antibiotic catabolic process"/>
    <property type="evidence" value="ECO:0007669"/>
    <property type="project" value="TreeGrafter"/>
</dbReference>
<dbReference type="CDD" id="cd04301">
    <property type="entry name" value="NAT_SF"/>
    <property type="match status" value="1"/>
</dbReference>
<evidence type="ECO:0000259" key="1">
    <source>
        <dbReference type="PROSITE" id="PS51186"/>
    </source>
</evidence>
<dbReference type="PANTHER" id="PTHR37817">
    <property type="entry name" value="N-ACETYLTRANSFERASE EIS"/>
    <property type="match status" value="1"/>
</dbReference>
<dbReference type="AlphaFoldDB" id="A0A6J4QFK4"/>
<dbReference type="InterPro" id="IPR000182">
    <property type="entry name" value="GNAT_dom"/>
</dbReference>
<dbReference type="Pfam" id="PF13527">
    <property type="entry name" value="Acetyltransf_9"/>
    <property type="match status" value="1"/>
</dbReference>